<dbReference type="AlphaFoldDB" id="A0AAV4Y7T6"/>
<organism evidence="1 2">
    <name type="scientific">Caerostris extrusa</name>
    <name type="common">Bark spider</name>
    <name type="synonym">Caerostris bankana</name>
    <dbReference type="NCBI Taxonomy" id="172846"/>
    <lineage>
        <taxon>Eukaryota</taxon>
        <taxon>Metazoa</taxon>
        <taxon>Ecdysozoa</taxon>
        <taxon>Arthropoda</taxon>
        <taxon>Chelicerata</taxon>
        <taxon>Arachnida</taxon>
        <taxon>Araneae</taxon>
        <taxon>Araneomorphae</taxon>
        <taxon>Entelegynae</taxon>
        <taxon>Araneoidea</taxon>
        <taxon>Araneidae</taxon>
        <taxon>Caerostris</taxon>
    </lineage>
</organism>
<evidence type="ECO:0000313" key="2">
    <source>
        <dbReference type="Proteomes" id="UP001054945"/>
    </source>
</evidence>
<dbReference type="Proteomes" id="UP001054945">
    <property type="component" value="Unassembled WGS sequence"/>
</dbReference>
<proteinExistence type="predicted"/>
<keyword evidence="2" id="KW-1185">Reference proteome</keyword>
<accession>A0AAV4Y7T6</accession>
<comment type="caution">
    <text evidence="1">The sequence shown here is derived from an EMBL/GenBank/DDBJ whole genome shotgun (WGS) entry which is preliminary data.</text>
</comment>
<dbReference type="EMBL" id="BPLR01018785">
    <property type="protein sequence ID" value="GIZ02260.1"/>
    <property type="molecule type" value="Genomic_DNA"/>
</dbReference>
<protein>
    <submittedName>
        <fullName evidence="1">Uncharacterized protein</fullName>
    </submittedName>
</protein>
<sequence length="101" mass="11652">MNYILWRRDHCGNIKHVRWPALKTVRLDVNLTVMKRRCWIRDHFENTKGECAGITIGKVASTEDHEISREFDGNEAIGWRVTVLGGRFTGRLNASDIEQGK</sequence>
<gene>
    <name evidence="1" type="ORF">CEXT_267131</name>
</gene>
<reference evidence="1 2" key="1">
    <citation type="submission" date="2021-06" db="EMBL/GenBank/DDBJ databases">
        <title>Caerostris extrusa draft genome.</title>
        <authorList>
            <person name="Kono N."/>
            <person name="Arakawa K."/>
        </authorList>
    </citation>
    <scope>NUCLEOTIDE SEQUENCE [LARGE SCALE GENOMIC DNA]</scope>
</reference>
<name>A0AAV4Y7T6_CAEEX</name>
<evidence type="ECO:0000313" key="1">
    <source>
        <dbReference type="EMBL" id="GIZ02260.1"/>
    </source>
</evidence>